<protein>
    <recommendedName>
        <fullName evidence="4">Copper-binding protein</fullName>
    </recommendedName>
</protein>
<feature type="chain" id="PRO_5045890516" description="Copper-binding protein" evidence="1">
    <location>
        <begin position="24"/>
        <end position="148"/>
    </location>
</feature>
<keyword evidence="1" id="KW-0732">Signal</keyword>
<reference evidence="3" key="1">
    <citation type="journal article" date="2019" name="Int. J. Syst. Evol. Microbiol.">
        <title>The Global Catalogue of Microorganisms (GCM) 10K type strain sequencing project: providing services to taxonomists for standard genome sequencing and annotation.</title>
        <authorList>
            <consortium name="The Broad Institute Genomics Platform"/>
            <consortium name="The Broad Institute Genome Sequencing Center for Infectious Disease"/>
            <person name="Wu L."/>
            <person name="Ma J."/>
        </authorList>
    </citation>
    <scope>NUCLEOTIDE SEQUENCE [LARGE SCALE GENOMIC DNA]</scope>
    <source>
        <strain evidence="3">CGMCC 4.7242</strain>
    </source>
</reference>
<evidence type="ECO:0000313" key="2">
    <source>
        <dbReference type="EMBL" id="MFD1914412.1"/>
    </source>
</evidence>
<dbReference type="RefSeq" id="WP_390265754.1">
    <property type="nucleotide sequence ID" value="NZ_JBHUGH010000037.1"/>
</dbReference>
<name>A0ABW4SBI4_9RHOB</name>
<evidence type="ECO:0000313" key="3">
    <source>
        <dbReference type="Proteomes" id="UP001597353"/>
    </source>
</evidence>
<keyword evidence="3" id="KW-1185">Reference proteome</keyword>
<organism evidence="2 3">
    <name type="scientific">Halodurantibacterium flavum</name>
    <dbReference type="NCBI Taxonomy" id="1382802"/>
    <lineage>
        <taxon>Bacteria</taxon>
        <taxon>Pseudomonadati</taxon>
        <taxon>Pseudomonadota</taxon>
        <taxon>Alphaproteobacteria</taxon>
        <taxon>Rhodobacterales</taxon>
        <taxon>Paracoccaceae</taxon>
        <taxon>Halodurantibacterium</taxon>
    </lineage>
</organism>
<comment type="caution">
    <text evidence="2">The sequence shown here is derived from an EMBL/GenBank/DDBJ whole genome shotgun (WGS) entry which is preliminary data.</text>
</comment>
<evidence type="ECO:0000256" key="1">
    <source>
        <dbReference type="SAM" id="SignalP"/>
    </source>
</evidence>
<evidence type="ECO:0008006" key="4">
    <source>
        <dbReference type="Google" id="ProtNLM"/>
    </source>
</evidence>
<dbReference type="EMBL" id="JBHUGH010000037">
    <property type="protein sequence ID" value="MFD1914412.1"/>
    <property type="molecule type" value="Genomic_DNA"/>
</dbReference>
<accession>A0ABW4SBI4</accession>
<sequence>MKRIIAIAAACWLAGPVAGPVAAQPFDYGFAGLMSASNRERLEPLTLASGQPVAGADYELKSGTYYRLQIVADGSAELALSGGDFFRAIWVNEIVINKIEIRPMGVHSIEFDAAGEVDMSFIAVVPGTYELRIPGSTGETQRAVFHIR</sequence>
<gene>
    <name evidence="2" type="ORF">ACFSGJ_19595</name>
</gene>
<dbReference type="Proteomes" id="UP001597353">
    <property type="component" value="Unassembled WGS sequence"/>
</dbReference>
<proteinExistence type="predicted"/>
<feature type="signal peptide" evidence="1">
    <location>
        <begin position="1"/>
        <end position="23"/>
    </location>
</feature>